<organism evidence="2 3">
    <name type="scientific">Micromonospora krabiensis</name>
    <dbReference type="NCBI Taxonomy" id="307121"/>
    <lineage>
        <taxon>Bacteria</taxon>
        <taxon>Bacillati</taxon>
        <taxon>Actinomycetota</taxon>
        <taxon>Actinomycetes</taxon>
        <taxon>Micromonosporales</taxon>
        <taxon>Micromonosporaceae</taxon>
        <taxon>Micromonospora</taxon>
    </lineage>
</organism>
<evidence type="ECO:0008006" key="4">
    <source>
        <dbReference type="Google" id="ProtNLM"/>
    </source>
</evidence>
<keyword evidence="1" id="KW-1133">Transmembrane helix</keyword>
<dbReference type="OrthoDB" id="3403096at2"/>
<keyword evidence="1" id="KW-0812">Transmembrane</keyword>
<name>A0A1C3N2B7_9ACTN</name>
<protein>
    <recommendedName>
        <fullName evidence="4">DUF4878 domain-containing protein</fullName>
    </recommendedName>
</protein>
<dbReference type="RefSeq" id="WP_157741589.1">
    <property type="nucleotide sequence ID" value="NZ_JBHRWG010000003.1"/>
</dbReference>
<sequence length="149" mass="16130">MTPTSPQSPTMSKRTVWLIVSACGALLLLLMALPVGGFLLWLYAGPDLDQPRAVADQFVQQVERNDDVAAYRSLCPAAQERTTLAEFTAEVERLGRPTSHTLGHAAFADPAGSAAFVTVELTDRTGRTTSVDLYLEEDAGWQVCGDIFD</sequence>
<feature type="transmembrane region" description="Helical" evidence="1">
    <location>
        <begin position="16"/>
        <end position="43"/>
    </location>
</feature>
<dbReference type="EMBL" id="LT598496">
    <property type="protein sequence ID" value="SBV26714.1"/>
    <property type="molecule type" value="Genomic_DNA"/>
</dbReference>
<evidence type="ECO:0000313" key="2">
    <source>
        <dbReference type="EMBL" id="SBV26714.1"/>
    </source>
</evidence>
<keyword evidence="3" id="KW-1185">Reference proteome</keyword>
<keyword evidence="1" id="KW-0472">Membrane</keyword>
<dbReference type="AlphaFoldDB" id="A0A1C3N2B7"/>
<evidence type="ECO:0000256" key="1">
    <source>
        <dbReference type="SAM" id="Phobius"/>
    </source>
</evidence>
<reference evidence="3" key="1">
    <citation type="submission" date="2016-06" db="EMBL/GenBank/DDBJ databases">
        <authorList>
            <person name="Varghese N."/>
        </authorList>
    </citation>
    <scope>NUCLEOTIDE SEQUENCE [LARGE SCALE GENOMIC DNA]</scope>
    <source>
        <strain evidence="3">DSM 45344</strain>
    </source>
</reference>
<dbReference type="STRING" id="307121.GA0070620_2208"/>
<gene>
    <name evidence="2" type="ORF">GA0070620_2208</name>
</gene>
<evidence type="ECO:0000313" key="3">
    <source>
        <dbReference type="Proteomes" id="UP000199393"/>
    </source>
</evidence>
<accession>A0A1C3N2B7</accession>
<proteinExistence type="predicted"/>
<dbReference type="Proteomes" id="UP000199393">
    <property type="component" value="Chromosome I"/>
</dbReference>